<reference evidence="1 2" key="1">
    <citation type="journal article" date="2015" name="Genome Biol. Evol.">
        <title>The genome of winter moth (Operophtera brumata) provides a genomic perspective on sexual dimorphism and phenology.</title>
        <authorList>
            <person name="Derks M.F."/>
            <person name="Smit S."/>
            <person name="Salis L."/>
            <person name="Schijlen E."/>
            <person name="Bossers A."/>
            <person name="Mateman C."/>
            <person name="Pijl A.S."/>
            <person name="de Ridder D."/>
            <person name="Groenen M.A."/>
            <person name="Visser M.E."/>
            <person name="Megens H.J."/>
        </authorList>
    </citation>
    <scope>NUCLEOTIDE SEQUENCE [LARGE SCALE GENOMIC DNA]</scope>
    <source>
        <strain evidence="1">WM2013NL</strain>
        <tissue evidence="1">Head and thorax</tissue>
    </source>
</reference>
<name>A0A0L7LK61_OPEBR</name>
<dbReference type="AlphaFoldDB" id="A0A0L7LK61"/>
<accession>A0A0L7LK61</accession>
<comment type="caution">
    <text evidence="1">The sequence shown here is derived from an EMBL/GenBank/DDBJ whole genome shotgun (WGS) entry which is preliminary data.</text>
</comment>
<proteinExistence type="predicted"/>
<dbReference type="EMBL" id="JTDY01000833">
    <property type="protein sequence ID" value="KOB75739.1"/>
    <property type="molecule type" value="Genomic_DNA"/>
</dbReference>
<keyword evidence="2" id="KW-1185">Reference proteome</keyword>
<evidence type="ECO:0000313" key="2">
    <source>
        <dbReference type="Proteomes" id="UP000037510"/>
    </source>
</evidence>
<dbReference type="Proteomes" id="UP000037510">
    <property type="component" value="Unassembled WGS sequence"/>
</dbReference>
<sequence length="257" mass="28967">MDLKSLKKNRSSLKAKLTIFNSFLQPLLLSKELNSLQSCELSTRLNKIQEMYNDFDTAQTEIENLSEITGDEFKEREAFETSFFGTVAAAQELLGKNQAASAAHDDQVTGSSGVSAHSEHWDILIIHMVLGKLDQTSIREWEIQRNSLKDLPSLEDFNLFLKNRADLLETMEDANNKPRRHSDITHGHDEQRCKLGPCRLCSQKHNSMLHIHNSTNTVHNDSKSSECVVLPALQTKALAESQPIKNNITLSSIHESQ</sequence>
<feature type="non-terminal residue" evidence="1">
    <location>
        <position position="257"/>
    </location>
</feature>
<gene>
    <name evidence="1" type="ORF">OBRU01_04088</name>
</gene>
<protein>
    <submittedName>
        <fullName evidence="1">Gag-pol polyprotein</fullName>
    </submittedName>
</protein>
<organism evidence="1 2">
    <name type="scientific">Operophtera brumata</name>
    <name type="common">Winter moth</name>
    <name type="synonym">Phalaena brumata</name>
    <dbReference type="NCBI Taxonomy" id="104452"/>
    <lineage>
        <taxon>Eukaryota</taxon>
        <taxon>Metazoa</taxon>
        <taxon>Ecdysozoa</taxon>
        <taxon>Arthropoda</taxon>
        <taxon>Hexapoda</taxon>
        <taxon>Insecta</taxon>
        <taxon>Pterygota</taxon>
        <taxon>Neoptera</taxon>
        <taxon>Endopterygota</taxon>
        <taxon>Lepidoptera</taxon>
        <taxon>Glossata</taxon>
        <taxon>Ditrysia</taxon>
        <taxon>Geometroidea</taxon>
        <taxon>Geometridae</taxon>
        <taxon>Larentiinae</taxon>
        <taxon>Operophtera</taxon>
    </lineage>
</organism>
<evidence type="ECO:0000313" key="1">
    <source>
        <dbReference type="EMBL" id="KOB75739.1"/>
    </source>
</evidence>